<evidence type="ECO:0000313" key="1">
    <source>
        <dbReference type="EMBL" id="KAL0348050.1"/>
    </source>
</evidence>
<organism evidence="1">
    <name type="scientific">Sesamum angustifolium</name>
    <dbReference type="NCBI Taxonomy" id="2727405"/>
    <lineage>
        <taxon>Eukaryota</taxon>
        <taxon>Viridiplantae</taxon>
        <taxon>Streptophyta</taxon>
        <taxon>Embryophyta</taxon>
        <taxon>Tracheophyta</taxon>
        <taxon>Spermatophyta</taxon>
        <taxon>Magnoliopsida</taxon>
        <taxon>eudicotyledons</taxon>
        <taxon>Gunneridae</taxon>
        <taxon>Pentapetalae</taxon>
        <taxon>asterids</taxon>
        <taxon>lamiids</taxon>
        <taxon>Lamiales</taxon>
        <taxon>Pedaliaceae</taxon>
        <taxon>Sesamum</taxon>
    </lineage>
</organism>
<reference evidence="1" key="1">
    <citation type="submission" date="2020-06" db="EMBL/GenBank/DDBJ databases">
        <authorList>
            <person name="Li T."/>
            <person name="Hu X."/>
            <person name="Zhang T."/>
            <person name="Song X."/>
            <person name="Zhang H."/>
            <person name="Dai N."/>
            <person name="Sheng W."/>
            <person name="Hou X."/>
            <person name="Wei L."/>
        </authorList>
    </citation>
    <scope>NUCLEOTIDE SEQUENCE</scope>
    <source>
        <strain evidence="1">G01</strain>
        <tissue evidence="1">Leaf</tissue>
    </source>
</reference>
<dbReference type="PANTHER" id="PTHR34365:SF2">
    <property type="entry name" value="ENOLASE (DUF1399)"/>
    <property type="match status" value="1"/>
</dbReference>
<name>A0AAW2NWU6_9LAMI</name>
<comment type="caution">
    <text evidence="1">The sequence shown here is derived from an EMBL/GenBank/DDBJ whole genome shotgun (WGS) entry which is preliminary data.</text>
</comment>
<accession>A0AAW2NWU6</accession>
<sequence>MSASEGISSMRSLSEISEEETVRFSVDLVAAARRNLGFLRLVADSPWLHQQSTLLEAIRRYDQLWMPLIADLTTGSKPPMILPPLDVEWVWYCHTLQPGNYRDYCESRFSKLIGKPAIFDEENEEYALDRCREIWESKFPSEPFENEADCNLECCSSVLSEDLLDQMSKQRNLYRRFSEPYYSEMVYLVAAKQRYKGFIYMVHRFGDECSYLVPTSDVLLMWLTHQVSFIPCFDW</sequence>
<protein>
    <submittedName>
        <fullName evidence="1">Glycine-rich domain-containing protein 1</fullName>
    </submittedName>
</protein>
<dbReference type="InterPro" id="IPR009836">
    <property type="entry name" value="GRDP-like"/>
</dbReference>
<dbReference type="EMBL" id="JACGWK010000006">
    <property type="protein sequence ID" value="KAL0348050.1"/>
    <property type="molecule type" value="Genomic_DNA"/>
</dbReference>
<reference evidence="1" key="2">
    <citation type="journal article" date="2024" name="Plant">
        <title>Genomic evolution and insights into agronomic trait innovations of Sesamum species.</title>
        <authorList>
            <person name="Miao H."/>
            <person name="Wang L."/>
            <person name="Qu L."/>
            <person name="Liu H."/>
            <person name="Sun Y."/>
            <person name="Le M."/>
            <person name="Wang Q."/>
            <person name="Wei S."/>
            <person name="Zheng Y."/>
            <person name="Lin W."/>
            <person name="Duan Y."/>
            <person name="Cao H."/>
            <person name="Xiong S."/>
            <person name="Wang X."/>
            <person name="Wei L."/>
            <person name="Li C."/>
            <person name="Ma Q."/>
            <person name="Ju M."/>
            <person name="Zhao R."/>
            <person name="Li G."/>
            <person name="Mu C."/>
            <person name="Tian Q."/>
            <person name="Mei H."/>
            <person name="Zhang T."/>
            <person name="Gao T."/>
            <person name="Zhang H."/>
        </authorList>
    </citation>
    <scope>NUCLEOTIDE SEQUENCE</scope>
    <source>
        <strain evidence="1">G01</strain>
    </source>
</reference>
<dbReference type="PANTHER" id="PTHR34365">
    <property type="entry name" value="ENOLASE (DUF1399)"/>
    <property type="match status" value="1"/>
</dbReference>
<dbReference type="Pfam" id="PF07173">
    <property type="entry name" value="GRDP-like"/>
    <property type="match status" value="1"/>
</dbReference>
<gene>
    <name evidence="1" type="ORF">Sangu_1032800</name>
</gene>
<proteinExistence type="predicted"/>
<dbReference type="AlphaFoldDB" id="A0AAW2NWU6"/>